<feature type="compositionally biased region" description="Basic and acidic residues" evidence="3">
    <location>
        <begin position="2404"/>
        <end position="2419"/>
    </location>
</feature>
<feature type="compositionally biased region" description="Basic residues" evidence="3">
    <location>
        <begin position="2494"/>
        <end position="2514"/>
    </location>
</feature>
<dbReference type="Gene3D" id="3.30.2410.10">
    <property type="entry name" value="Hect, E3 ligase catalytic domain"/>
    <property type="match status" value="1"/>
</dbReference>
<evidence type="ECO:0000259" key="6">
    <source>
        <dbReference type="PROSITE" id="PS50237"/>
    </source>
</evidence>
<dbReference type="InterPro" id="IPR001870">
    <property type="entry name" value="B30.2/SPRY"/>
</dbReference>
<evidence type="ECO:0008006" key="9">
    <source>
        <dbReference type="Google" id="ProtNLM"/>
    </source>
</evidence>
<dbReference type="EMBL" id="BRXY01000300">
    <property type="protein sequence ID" value="GMH85202.1"/>
    <property type="molecule type" value="Genomic_DNA"/>
</dbReference>
<evidence type="ECO:0000313" key="8">
    <source>
        <dbReference type="Proteomes" id="UP001165085"/>
    </source>
</evidence>
<dbReference type="PROSITE" id="PS50237">
    <property type="entry name" value="HECT"/>
    <property type="match status" value="1"/>
</dbReference>
<dbReference type="InterPro" id="IPR043136">
    <property type="entry name" value="B30.2/SPRY_sf"/>
</dbReference>
<gene>
    <name evidence="7" type="ORF">TrST_g10915</name>
</gene>
<feature type="region of interest" description="Disordered" evidence="3">
    <location>
        <begin position="57"/>
        <end position="108"/>
    </location>
</feature>
<dbReference type="InterPro" id="IPR042469">
    <property type="entry name" value="HECTD3"/>
</dbReference>
<evidence type="ECO:0000259" key="4">
    <source>
        <dbReference type="PROSITE" id="PS50030"/>
    </source>
</evidence>
<dbReference type="OrthoDB" id="239701at2759"/>
<dbReference type="Pfam" id="PF00632">
    <property type="entry name" value="HECT"/>
    <property type="match status" value="1"/>
</dbReference>
<dbReference type="SUPFAM" id="SSF56204">
    <property type="entry name" value="Hect, E3 ligase catalytic domain"/>
    <property type="match status" value="1"/>
</dbReference>
<feature type="compositionally biased region" description="Polar residues" evidence="3">
    <location>
        <begin position="2571"/>
        <end position="2586"/>
    </location>
</feature>
<evidence type="ECO:0000259" key="5">
    <source>
        <dbReference type="PROSITE" id="PS50188"/>
    </source>
</evidence>
<feature type="region of interest" description="Disordered" evidence="3">
    <location>
        <begin position="2396"/>
        <end position="2516"/>
    </location>
</feature>
<feature type="compositionally biased region" description="Acidic residues" evidence="3">
    <location>
        <begin position="3154"/>
        <end position="3177"/>
    </location>
</feature>
<dbReference type="CDD" id="cd11709">
    <property type="entry name" value="SPRY"/>
    <property type="match status" value="2"/>
</dbReference>
<accession>A0A9W7ENP3</accession>
<feature type="compositionally biased region" description="Pro residues" evidence="3">
    <location>
        <begin position="90"/>
        <end position="108"/>
    </location>
</feature>
<dbReference type="InterPro" id="IPR013320">
    <property type="entry name" value="ConA-like_dom_sf"/>
</dbReference>
<dbReference type="GO" id="GO:0004842">
    <property type="term" value="F:ubiquitin-protein transferase activity"/>
    <property type="evidence" value="ECO:0007669"/>
    <property type="project" value="InterPro"/>
</dbReference>
<feature type="region of interest" description="Disordered" evidence="3">
    <location>
        <begin position="2571"/>
        <end position="2591"/>
    </location>
</feature>
<feature type="compositionally biased region" description="Low complexity" evidence="3">
    <location>
        <begin position="2478"/>
        <end position="2490"/>
    </location>
</feature>
<dbReference type="SMART" id="SM00449">
    <property type="entry name" value="SPRY"/>
    <property type="match status" value="2"/>
</dbReference>
<feature type="region of interest" description="Disordered" evidence="3">
    <location>
        <begin position="3154"/>
        <end position="3200"/>
    </location>
</feature>
<dbReference type="SUPFAM" id="SSF49899">
    <property type="entry name" value="Concanavalin A-like lectins/glucanases"/>
    <property type="match status" value="2"/>
</dbReference>
<feature type="compositionally biased region" description="Acidic residues" evidence="3">
    <location>
        <begin position="1553"/>
        <end position="1574"/>
    </location>
</feature>
<feature type="compositionally biased region" description="Basic residues" evidence="3">
    <location>
        <begin position="1039"/>
        <end position="1050"/>
    </location>
</feature>
<feature type="compositionally biased region" description="Acidic residues" evidence="3">
    <location>
        <begin position="1640"/>
        <end position="1659"/>
    </location>
</feature>
<feature type="compositionally biased region" description="Acidic residues" evidence="3">
    <location>
        <begin position="2420"/>
        <end position="2451"/>
    </location>
</feature>
<dbReference type="InterPro" id="IPR003877">
    <property type="entry name" value="SPRY_dom"/>
</dbReference>
<feature type="domain" description="HECT" evidence="6">
    <location>
        <begin position="3629"/>
        <end position="3798"/>
    </location>
</feature>
<dbReference type="PROSITE" id="PS50188">
    <property type="entry name" value="B302_SPRY"/>
    <property type="match status" value="2"/>
</dbReference>
<feature type="compositionally biased region" description="Basic and acidic residues" evidence="3">
    <location>
        <begin position="1490"/>
        <end position="1501"/>
    </location>
</feature>
<feature type="compositionally biased region" description="Basic and acidic residues" evidence="3">
    <location>
        <begin position="1622"/>
        <end position="1639"/>
    </location>
</feature>
<dbReference type="InterPro" id="IPR015940">
    <property type="entry name" value="UBA"/>
</dbReference>
<dbReference type="Gene3D" id="1.10.8.10">
    <property type="entry name" value="DNA helicase RuvA subunit, C-terminal domain"/>
    <property type="match status" value="1"/>
</dbReference>
<feature type="region of interest" description="Disordered" evidence="3">
    <location>
        <begin position="1033"/>
        <end position="1056"/>
    </location>
</feature>
<dbReference type="InterPro" id="IPR000569">
    <property type="entry name" value="HECT_dom"/>
</dbReference>
<evidence type="ECO:0000256" key="1">
    <source>
        <dbReference type="ARBA" id="ARBA00022786"/>
    </source>
</evidence>
<dbReference type="PROSITE" id="PS50030">
    <property type="entry name" value="UBA"/>
    <property type="match status" value="1"/>
</dbReference>
<proteinExistence type="predicted"/>
<evidence type="ECO:0000256" key="2">
    <source>
        <dbReference type="PROSITE-ProRule" id="PRU00104"/>
    </source>
</evidence>
<comment type="caution">
    <text evidence="7">The sequence shown here is derived from an EMBL/GenBank/DDBJ whole genome shotgun (WGS) entry which is preliminary data.</text>
</comment>
<evidence type="ECO:0000313" key="7">
    <source>
        <dbReference type="EMBL" id="GMH85202.1"/>
    </source>
</evidence>
<protein>
    <recommendedName>
        <fullName evidence="9">HECT-type E3 ubiquitin transferase</fullName>
    </recommendedName>
</protein>
<dbReference type="Proteomes" id="UP001165085">
    <property type="component" value="Unassembled WGS sequence"/>
</dbReference>
<dbReference type="InterPro" id="IPR035983">
    <property type="entry name" value="Hect_E3_ubiquitin_ligase"/>
</dbReference>
<dbReference type="SUPFAM" id="SSF46934">
    <property type="entry name" value="UBA-like"/>
    <property type="match status" value="1"/>
</dbReference>
<keyword evidence="8" id="KW-1185">Reference proteome</keyword>
<reference evidence="8" key="1">
    <citation type="journal article" date="2023" name="Commun. Biol.">
        <title>Genome analysis of Parmales, the sister group of diatoms, reveals the evolutionary specialization of diatoms from phago-mixotrophs to photoautotrophs.</title>
        <authorList>
            <person name="Ban H."/>
            <person name="Sato S."/>
            <person name="Yoshikawa S."/>
            <person name="Yamada K."/>
            <person name="Nakamura Y."/>
            <person name="Ichinomiya M."/>
            <person name="Sato N."/>
            <person name="Blanc-Mathieu R."/>
            <person name="Endo H."/>
            <person name="Kuwata A."/>
            <person name="Ogata H."/>
        </authorList>
    </citation>
    <scope>NUCLEOTIDE SEQUENCE [LARGE SCALE GENOMIC DNA]</scope>
    <source>
        <strain evidence="8">NIES 3701</strain>
    </source>
</reference>
<keyword evidence="1 2" id="KW-0833">Ubl conjugation pathway</keyword>
<organism evidence="7 8">
    <name type="scientific">Triparma strigata</name>
    <dbReference type="NCBI Taxonomy" id="1606541"/>
    <lineage>
        <taxon>Eukaryota</taxon>
        <taxon>Sar</taxon>
        <taxon>Stramenopiles</taxon>
        <taxon>Ochrophyta</taxon>
        <taxon>Bolidophyceae</taxon>
        <taxon>Parmales</taxon>
        <taxon>Triparmaceae</taxon>
        <taxon>Triparma</taxon>
    </lineage>
</organism>
<feature type="region of interest" description="Disordered" evidence="3">
    <location>
        <begin position="1622"/>
        <end position="1659"/>
    </location>
</feature>
<feature type="compositionally biased region" description="Low complexity" evidence="3">
    <location>
        <begin position="1431"/>
        <end position="1441"/>
    </location>
</feature>
<feature type="domain" description="B30.2/SPRY" evidence="5">
    <location>
        <begin position="1687"/>
        <end position="1895"/>
    </location>
</feature>
<dbReference type="PANTHER" id="PTHR46654">
    <property type="entry name" value="E3 UBIQUITIN-PROTEIN LIGASE HECTD3"/>
    <property type="match status" value="1"/>
</dbReference>
<feature type="compositionally biased region" description="Pro residues" evidence="3">
    <location>
        <begin position="1509"/>
        <end position="1526"/>
    </location>
</feature>
<name>A0A9W7ENP3_9STRA</name>
<dbReference type="PANTHER" id="PTHR46654:SF1">
    <property type="entry name" value="E3 UBIQUITIN-PROTEIN LIGASE HECTD3"/>
    <property type="match status" value="1"/>
</dbReference>
<dbReference type="SMART" id="SM00119">
    <property type="entry name" value="HECTc"/>
    <property type="match status" value="1"/>
</dbReference>
<feature type="compositionally biased region" description="Acidic residues" evidence="3">
    <location>
        <begin position="3186"/>
        <end position="3200"/>
    </location>
</feature>
<feature type="region of interest" description="Disordered" evidence="3">
    <location>
        <begin position="2866"/>
        <end position="2887"/>
    </location>
</feature>
<feature type="domain" description="B30.2/SPRY" evidence="5">
    <location>
        <begin position="2699"/>
        <end position="2918"/>
    </location>
</feature>
<feature type="domain" description="UBA" evidence="4">
    <location>
        <begin position="1570"/>
        <end position="1612"/>
    </location>
</feature>
<feature type="compositionally biased region" description="Low complexity" evidence="3">
    <location>
        <begin position="800"/>
        <end position="811"/>
    </location>
</feature>
<dbReference type="Pfam" id="PF00622">
    <property type="entry name" value="SPRY"/>
    <property type="match status" value="2"/>
</dbReference>
<feature type="region of interest" description="Disordered" evidence="3">
    <location>
        <begin position="1427"/>
        <end position="1449"/>
    </location>
</feature>
<dbReference type="Gene3D" id="3.90.1750.10">
    <property type="entry name" value="Hect, E3 ligase catalytic domains"/>
    <property type="match status" value="1"/>
</dbReference>
<sequence>MTPRDLIMSKEGMEDIRQIIAPTYAQLNLVSEFWEEYTEYDEEESDDEEKLLAAALQMSLNDFEVEDDDEPPSAPVPSPSTPTTSSLPTPASPPSPLPSETSPPPPSIPYSTLLLLLTTFLHSSSHSNPATPSRSGPILHLTYPQTDCTDVLTSLTKLKAYISNSPNVKAPPTSSKSPLEFSQKGMTRKALSALESSRLESSAQTSKRKEKATYESSIIQDLIDVISYRTSCISMTDHMSSEAKVECFYRYCVEREGVPLDILRRNGEEEVRKALERVAWEKEGWLMKGLQEMTPSSILKIILTPNSLLSHLTLSTLTSPPPSPTTPLTFTESPPSIKISGNYATQISNKTWGTTLLSPSIPPNTVLKFRVKIITSSRSHIFIGCSYPPYNLNTYPGGTSKSYGCIGTGATWYNRSKINEGNIGWNEGDVIECEIDRRRGVMKVGGEVVEIGRGEGEEVRVGVGLYQGGDEVEVEEVGGGGEWGGEWEDVFKGVMEEGGERMKCMVMEGMGRRRGRKEWVKVIASKLGQKGKKSRCDLNGDFTFKGLIGSGKITLKTPTSSSSEFTGSTTVSDKTYDFKGCVKEGRAKVKVTGKDVEHYFSGSINDLGLHLKSEDGELRILTENIKEIDEGTTGYVAACLLGSEEGGDGDKRVNLHDIMDGGFGDENIETEKMMNPEQAQGVFRRFAPSKYDSASNKLKECCGKYEKSTRVGSEILEARCRYVLSKKPDDRTQAIAEACEDCVAVSDFVLKLESKGEKDLKGFFEEVWRESVDSTESLGAGPSDNDEKSETDDTPPPAPVDTTPSTATPATHNGSDSSRLSPVASVLQKYSQSIKADLKTSADSKSTLSAILTVVSATECPQTKVAALRNLPGILTAFGGASAAPSKIISECFDLLASVLTHIGDTTLESLAYLNVLQVLMPPRLAPRFAEIVTQPRTMELLKSLKEISTEQQPITVEGYSKNLRAYAFGAALRVVAYAAHTASAGGKDEWLRELAKFVVEEIKSKTWGKSEEEELKDIAASEVEKFTTVKDKKSRESTKKKKKSTKKRAPSLTSEYTVSSDRQHLDLLLTLSHSLGSFPPSFEVLTSDMSIWSSLLPNSGRRPFRLLRLFFSKGVKCDDNVFEAIVRATEYDESRDEAISLARLANETGRAVDIKQGLRVLGGQPKKVNIGSCVLLREIEGPSSPLKSSKSSQSTPQLGFGGVDIVSGLLHDSLTGGIVSRVNSDSVDVVVAWRGEEGGEGEEEFVGFKEGGVTVKAAKVHNSDFYLVEEVGLEVEGEEVAAKGKEILKKASENLKFQKGRILFQMLSETNREDIKSIVEGESGKGSLDEQDSYRRFKIHQFCREVPGLTSSSTTSSDGKRILEITCSSSGVTDFEDFAKPLSTDVEDIVMGLRSSLSLLTKKSDVVDLESFASLLEGAIHEMEAETKDNNGPANNNSSGANGGGNASKTMELALHDIAKLEDLYVSTLSKLEETKKKVKALKFMVTKEEPKKEEEKITTEETSTPPASTPPPTVPDLNLPSPPEPVERGGEEDEERNALNTSPPLDRDPREEDEDEDDESRDSNVDDEDDEEGVAMSQMLEMGFPPEWCSLALRRAGGSVEAAIHFCFERGGEMDALLEEETREREERERDRPGSDEIHDDEEEDEEDEGDSADESVDEEATINHLLSMGYPEKWCTSAAHSARTISAALKWIQDNEGRLNMADGAESDDRKDFKDTGVVSWEGSVCPLTKVSGPSVVHPTNLTLSGVPGGGFASVGTSTFLMTSGKWYYECTLLTSGCMQIGWADSTYSGNSDRGDGCGDGIGSWAFDGWRCYRWHKDATEWGSKWKKGDVIGVGCDLDNSTVSFWKNGKAEEVGMGLAFEGNSFSPSGGVYACVSFNRKESLRIALGGSHLPSDGGLKHLPPGYSAVGDYVMTVIAEQGDAVLGDFSGEDVGSELFSHSHRYNGSDASVHLGGGLLNKGSGGDGWAFRRDDGSDVEGKVLLGDESTPAQKAEAEYSRELENSTFKLNLVGYKLSVLYSRRLVLDLLESGGNWEGMSADQAAVLFRVVKNCCEDSMGWTGEAGAMALTAESLGLGCSGFEVSSQSGVLFHTFFRSGQPEETVSDFAFNQGGFACLPYLKKSLAQLVKTNLHFKSQVLACIKTTVINIARVASFGEDGEDGDQRDKDGGLGYRGSSRGAASIGVGVGGGDVRFASWLTGLMMTVFRDSEDMAEVLFGLWSPGLLSSSMPFRLISQSHVAALLRHSDFPLPKVGVIRRWFQRLRSRVVRRLWCERASAPVYSRYLQTLIELLVVSKDRMLKDERGGFDVLGDLQLDGTVPRLLPRPYLGIDDHVVTDDWLVFRGSIKTDAIEDPAWEKVKASGKGIRGMMDGGDGPPMLDVGMFVLRGSDWKSEYGNEDGWSVEEKPDGGEVKEKEKDKEEEEEKIVEVVEEQEGEGEDEDTLGGLDEVDNMSVDAPSVGDDVSATSIGGVADDDNSTTSTLTAATTETESSKRKKAKQERKKKRRERKKKNKKALEKLPLGEVLEICDYDGVKGAGRKVRWEKTGVEKIYRWGFSGLFDLTHVVPSESQTTVLRRNPRPSTQYHNAHRNGFGAGGKSNCTLKIKSCGVDKYFGVLELPDFGAGILVNAVRDGHSLKIVEEDLLYGSGHTGWWERFGKGEYVRGSEHSLEIDDDNLQYGSLQGSSVYECADLRGESGEKFKVISQMEFESCRGPDTILRLDADKCAASIAVSSDRMSCWSNSSSCRGLVYASTGFTTGQHYWECKVESGEPGSVFIGVSEKPGADSKLTRWTGMGFVNFRATTHAGAERMYGAHYHPNDTIGVLLDCDAGRLSFFHDGMKYGEHVLCDLGVAFEGISPMGYAAEGGGSGGKGMGAPNKGEGGRRGAGGKSVLKALFPVIGLKNHGDRVTLTPKSTSTIGTQEHPADICDDALRSVECMEALASGGELPGWVVGLATGEFKRWRGGRDVATSTRGNIEIRCSTKLVDVLEACANLGMRTALFPGDVVRLKRANGRILELSEEAVIVGAFNGTLWYRLISQKAEGGSLVEGGGRSWCFYAADCIEGGFEVLSRFDEGLEEVNLPLCREFTGGKAKVVYVGGAVVRTDVEIDLDESVNIGCLDQGEELVEYLERRVNSCNIMRYKVKVLVKKEVVGDGDGDGEGEGEGEGDGDDEGEGEGEGKGETEGGGEQEQEKQEEEEVWGWCSGRIRGGEDELIFDEVGNREGETSREIAERVARDLKSVLGGVEADGAEEEVGRNIFEKEIKDGNFGKSVRLLNSLMASSGQESVGYGDVRRALEGGDVKFEVFGEEEIDISKELVRCSIILTVNKVIGRSLPLLGLRGVQENTALFGGLNGSGASDKRVADGDWFVAKGVGDVVESAKRSWGLLTSTKMKFFDDIVMTTTHPTPCSHDEYEDPREIRTVKINRIKRKENLGEGGKNTVFAQLYGEMKNWSSASFRRRYIGRGHGGQPRAWKVKFVGEGANDYGGPYRAMFDDVVEELVGDGVDGLVVKTENSEGGVGDNQGLVMLGGKKRVGGLAGKGVAAALRDEFETNLAGSDPKLRFLGKLVGTAVRHGVPLDLKFGKAGFWNRIVRRGVDRLDEGTIEEIWKERDLLRVQQGRAGTLDDGREVKDFMEGLSAVLPTEIFPIFTGSELKTLVCGAEDVAVGLLKSVVEYEGGLGEGDDLVIWFWQVLEEMTTSERSMFVKFVWARTNLPNRLADFEQPFKLQRDSKSSGRDQAVVDQFLPTASTCFFSLALPKYSSLEVLKGRLKLAMESSPNMDSDFVTNASELAQGFGA</sequence>
<feature type="active site" description="Glycyl thioester intermediate" evidence="2">
    <location>
        <position position="3752"/>
    </location>
</feature>
<dbReference type="Gene3D" id="2.60.120.920">
    <property type="match status" value="3"/>
</dbReference>
<dbReference type="SMART" id="SM00165">
    <property type="entry name" value="UBA"/>
    <property type="match status" value="2"/>
</dbReference>
<feature type="region of interest" description="Disordered" evidence="3">
    <location>
        <begin position="1490"/>
        <end position="1574"/>
    </location>
</feature>
<evidence type="ECO:0000256" key="3">
    <source>
        <dbReference type="SAM" id="MobiDB-lite"/>
    </source>
</evidence>
<feature type="region of interest" description="Disordered" evidence="3">
    <location>
        <begin position="774"/>
        <end position="822"/>
    </location>
</feature>
<dbReference type="InterPro" id="IPR009060">
    <property type="entry name" value="UBA-like_sf"/>
</dbReference>